<dbReference type="OrthoDB" id="7459625at2759"/>
<proteinExistence type="predicted"/>
<feature type="region of interest" description="Disordered" evidence="1">
    <location>
        <begin position="125"/>
        <end position="158"/>
    </location>
</feature>
<sequence>MGCTSSAPAVVTPDASATERQKSIQFADSCDQTINSNEEIENSERHDTNNVLPQCDTLEQTIRLVKSDISLMETFPLKEDKNCQDVAEMNSNSEKELGAIVIANEEDKISTLEEVIEKVMELNHSDEMQSSQNEETSPINNSEDQNHTTQVEDTNVSQSIGHIEPINEQDEHGEEAISPSLSESSRATRWEALADIAAELPASLTIDPLTGQIYSLAK</sequence>
<protein>
    <submittedName>
        <fullName evidence="2">Uncharacterized protein</fullName>
    </submittedName>
</protein>
<evidence type="ECO:0000256" key="1">
    <source>
        <dbReference type="SAM" id="MobiDB-lite"/>
    </source>
</evidence>
<feature type="region of interest" description="Disordered" evidence="1">
    <location>
        <begin position="1"/>
        <end position="31"/>
    </location>
</feature>
<dbReference type="RefSeq" id="XP_004931481.1">
    <property type="nucleotide sequence ID" value="XM_004931424.4"/>
</dbReference>
<reference evidence="2" key="2">
    <citation type="submission" date="2022-06" db="UniProtKB">
        <authorList>
            <consortium name="EnsemblMetazoa"/>
        </authorList>
    </citation>
    <scope>IDENTIFICATION</scope>
    <source>
        <strain evidence="2">p50T (Dazao)</strain>
    </source>
</reference>
<dbReference type="RefSeq" id="XP_062527180.1">
    <property type="nucleotide sequence ID" value="XM_062671196.1"/>
</dbReference>
<dbReference type="Proteomes" id="UP000005204">
    <property type="component" value="Unassembled WGS sequence"/>
</dbReference>
<dbReference type="EnsemblMetazoa" id="XM_004931424.3">
    <property type="protein sequence ID" value="XP_004931481.1"/>
    <property type="gene ID" value="LOC101738275"/>
</dbReference>
<dbReference type="KEGG" id="bmor:101738275"/>
<dbReference type="GeneID" id="101738275"/>
<evidence type="ECO:0000313" key="3">
    <source>
        <dbReference type="Proteomes" id="UP000005204"/>
    </source>
</evidence>
<organism evidence="2 3">
    <name type="scientific">Bombyx mori</name>
    <name type="common">Silk moth</name>
    <dbReference type="NCBI Taxonomy" id="7091"/>
    <lineage>
        <taxon>Eukaryota</taxon>
        <taxon>Metazoa</taxon>
        <taxon>Ecdysozoa</taxon>
        <taxon>Arthropoda</taxon>
        <taxon>Hexapoda</taxon>
        <taxon>Insecta</taxon>
        <taxon>Pterygota</taxon>
        <taxon>Neoptera</taxon>
        <taxon>Endopterygota</taxon>
        <taxon>Lepidoptera</taxon>
        <taxon>Glossata</taxon>
        <taxon>Ditrysia</taxon>
        <taxon>Bombycoidea</taxon>
        <taxon>Bombycidae</taxon>
        <taxon>Bombycinae</taxon>
        <taxon>Bombyx</taxon>
    </lineage>
</organism>
<evidence type="ECO:0000313" key="2">
    <source>
        <dbReference type="EnsemblMetazoa" id="XP_004931481.1"/>
    </source>
</evidence>
<dbReference type="AlphaFoldDB" id="A0A8R1WL03"/>
<feature type="region of interest" description="Disordered" evidence="1">
    <location>
        <begin position="165"/>
        <end position="184"/>
    </location>
</feature>
<accession>A0A8R1WL03</accession>
<feature type="compositionally biased region" description="Polar residues" evidence="1">
    <location>
        <begin position="128"/>
        <end position="158"/>
    </location>
</feature>
<name>A0A8R1WL03_BOMMO</name>
<reference evidence="3" key="1">
    <citation type="journal article" date="2008" name="Insect Biochem. Mol. Biol.">
        <title>The genome of a lepidopteran model insect, the silkworm Bombyx mori.</title>
        <authorList>
            <consortium name="International Silkworm Genome Consortium"/>
        </authorList>
    </citation>
    <scope>NUCLEOTIDE SEQUENCE [LARGE SCALE GENOMIC DNA]</scope>
    <source>
        <strain evidence="3">p50T</strain>
    </source>
</reference>
<keyword evidence="3" id="KW-1185">Reference proteome</keyword>